<evidence type="ECO:0000256" key="1">
    <source>
        <dbReference type="ARBA" id="ARBA00000085"/>
    </source>
</evidence>
<dbReference type="Proteomes" id="UP000616595">
    <property type="component" value="Unassembled WGS sequence"/>
</dbReference>
<evidence type="ECO:0000313" key="18">
    <source>
        <dbReference type="EMBL" id="MBC3886999.1"/>
    </source>
</evidence>
<comment type="subcellular location">
    <subcellularLocation>
        <location evidence="2">Cell membrane</location>
        <topology evidence="2">Multi-pass membrane protein</topology>
    </subcellularLocation>
</comment>
<evidence type="ECO:0000256" key="7">
    <source>
        <dbReference type="ARBA" id="ARBA00022692"/>
    </source>
</evidence>
<dbReference type="Gene3D" id="6.10.340.10">
    <property type="match status" value="1"/>
</dbReference>
<dbReference type="Gene3D" id="1.10.287.130">
    <property type="match status" value="1"/>
</dbReference>
<dbReference type="InterPro" id="IPR036890">
    <property type="entry name" value="HATPase_C_sf"/>
</dbReference>
<evidence type="ECO:0000256" key="3">
    <source>
        <dbReference type="ARBA" id="ARBA00012438"/>
    </source>
</evidence>
<dbReference type="FunFam" id="1.10.287.130:FF:000001">
    <property type="entry name" value="Two-component sensor histidine kinase"/>
    <property type="match status" value="1"/>
</dbReference>
<dbReference type="SMART" id="SM00304">
    <property type="entry name" value="HAMP"/>
    <property type="match status" value="1"/>
</dbReference>
<dbReference type="SMART" id="SM00387">
    <property type="entry name" value="HATPase_c"/>
    <property type="match status" value="1"/>
</dbReference>
<feature type="transmembrane region" description="Helical" evidence="15">
    <location>
        <begin position="246"/>
        <end position="265"/>
    </location>
</feature>
<keyword evidence="19" id="KW-1185">Reference proteome</keyword>
<dbReference type="GO" id="GO:0000155">
    <property type="term" value="F:phosphorelay sensor kinase activity"/>
    <property type="evidence" value="ECO:0007669"/>
    <property type="project" value="InterPro"/>
</dbReference>
<dbReference type="InterPro" id="IPR003661">
    <property type="entry name" value="HisK_dim/P_dom"/>
</dbReference>
<keyword evidence="7 15" id="KW-0812">Transmembrane</keyword>
<reference evidence="18" key="2">
    <citation type="submission" date="2020-10" db="EMBL/GenBank/DDBJ databases">
        <title>Comparative genomics of the Acetobacterium genus.</title>
        <authorList>
            <person name="Marshall C."/>
            <person name="May H."/>
            <person name="Norman S."/>
        </authorList>
    </citation>
    <scope>NUCLEOTIDE SEQUENCE</scope>
    <source>
        <strain evidence="18">DER-2019</strain>
    </source>
</reference>
<evidence type="ECO:0000259" key="17">
    <source>
        <dbReference type="PROSITE" id="PS50885"/>
    </source>
</evidence>
<feature type="domain" description="Histidine kinase" evidence="16">
    <location>
        <begin position="341"/>
        <end position="552"/>
    </location>
</feature>
<dbReference type="CDD" id="cd06225">
    <property type="entry name" value="HAMP"/>
    <property type="match status" value="1"/>
</dbReference>
<sequence>MYSDHSRSRIQISKMRSSIFTRLMLYLSIFFLILCSLTYFALTSYFEVYYTQSRTDALIEKTKEVLSIYNQDGLTPELQSFVDLAEEEGTVIQIIQKQVNSAETSLVKNTAAESVQVDQLQWTKTTQTEKLGSWVNSQKLAASENSQNGSGSGAGHGEGMNAGEGSGNGTGNGSGNAGSSGSGMENSLENQVDAHQNGESFVMILGNSDHQVEWLSYKEVAADGSQIVGRIPLYSVNEVIAIVQKFLLIFLIVIFSCSLIFAYFFTRGISKPIIRLNRIAKEMGNLNFTEKYIGHRKDEIGQLGETLNHISDELETTIEKLQGELNKERTLDKMRQRFTAQVSHEIQTPLAVIKSYAEALEDGVLENQDEESEYYITIQKETDKISGIANDLLDLSQIESGAYRLKKEKVPGFEVISSVIDRFRNTYPEKNIILKDRCEPELIIEMDRKRIEQVFYNLMSNAIKHVRPEDGIIEVECELCSGQWVVSVYNTGNVIPESELDQIWKYFYKGESDKKGTGLGLAIVKGIIECHGGKVEAVNRENGVRFEVALPL</sequence>
<evidence type="ECO:0000256" key="8">
    <source>
        <dbReference type="ARBA" id="ARBA00022741"/>
    </source>
</evidence>
<accession>A0A923KND0</accession>
<evidence type="ECO:0000313" key="19">
    <source>
        <dbReference type="Proteomes" id="UP000616595"/>
    </source>
</evidence>
<dbReference type="PANTHER" id="PTHR45528:SF1">
    <property type="entry name" value="SENSOR HISTIDINE KINASE CPXA"/>
    <property type="match status" value="1"/>
</dbReference>
<evidence type="ECO:0000256" key="12">
    <source>
        <dbReference type="ARBA" id="ARBA00023012"/>
    </source>
</evidence>
<dbReference type="Pfam" id="PF00672">
    <property type="entry name" value="HAMP"/>
    <property type="match status" value="1"/>
</dbReference>
<gene>
    <name evidence="18" type="ORF">GH810_01545</name>
</gene>
<dbReference type="CDD" id="cd00082">
    <property type="entry name" value="HisKA"/>
    <property type="match status" value="1"/>
</dbReference>
<comment type="catalytic activity">
    <reaction evidence="1">
        <text>ATP + protein L-histidine = ADP + protein N-phospho-L-histidine.</text>
        <dbReference type="EC" id="2.7.13.3"/>
    </reaction>
</comment>
<evidence type="ECO:0000256" key="9">
    <source>
        <dbReference type="ARBA" id="ARBA00022777"/>
    </source>
</evidence>
<evidence type="ECO:0000256" key="15">
    <source>
        <dbReference type="SAM" id="Phobius"/>
    </source>
</evidence>
<keyword evidence="4" id="KW-1003">Cell membrane</keyword>
<proteinExistence type="predicted"/>
<dbReference type="InterPro" id="IPR005467">
    <property type="entry name" value="His_kinase_dom"/>
</dbReference>
<keyword evidence="13 15" id="KW-0472">Membrane</keyword>
<evidence type="ECO:0000256" key="6">
    <source>
        <dbReference type="ARBA" id="ARBA00022679"/>
    </source>
</evidence>
<dbReference type="Pfam" id="PF00512">
    <property type="entry name" value="HisKA"/>
    <property type="match status" value="1"/>
</dbReference>
<evidence type="ECO:0000256" key="5">
    <source>
        <dbReference type="ARBA" id="ARBA00022553"/>
    </source>
</evidence>
<feature type="domain" description="HAMP" evidence="17">
    <location>
        <begin position="267"/>
        <end position="319"/>
    </location>
</feature>
<dbReference type="InterPro" id="IPR036097">
    <property type="entry name" value="HisK_dim/P_sf"/>
</dbReference>
<dbReference type="InterPro" id="IPR003594">
    <property type="entry name" value="HATPase_dom"/>
</dbReference>
<dbReference type="RefSeq" id="WP_148565613.1">
    <property type="nucleotide sequence ID" value="NZ_WJBD01000001.1"/>
</dbReference>
<dbReference type="PROSITE" id="PS50885">
    <property type="entry name" value="HAMP"/>
    <property type="match status" value="1"/>
</dbReference>
<dbReference type="InterPro" id="IPR003660">
    <property type="entry name" value="HAMP_dom"/>
</dbReference>
<dbReference type="PRINTS" id="PR00344">
    <property type="entry name" value="BCTRLSENSOR"/>
</dbReference>
<keyword evidence="11 15" id="KW-1133">Transmembrane helix</keyword>
<evidence type="ECO:0000256" key="14">
    <source>
        <dbReference type="SAM" id="MobiDB-lite"/>
    </source>
</evidence>
<evidence type="ECO:0000256" key="13">
    <source>
        <dbReference type="ARBA" id="ARBA00023136"/>
    </source>
</evidence>
<dbReference type="EMBL" id="WJBD01000001">
    <property type="protein sequence ID" value="MBC3886999.1"/>
    <property type="molecule type" value="Genomic_DNA"/>
</dbReference>
<dbReference type="InterPro" id="IPR004358">
    <property type="entry name" value="Sig_transdc_His_kin-like_C"/>
</dbReference>
<dbReference type="SUPFAM" id="SSF158472">
    <property type="entry name" value="HAMP domain-like"/>
    <property type="match status" value="1"/>
</dbReference>
<feature type="compositionally biased region" description="Gly residues" evidence="14">
    <location>
        <begin position="150"/>
        <end position="181"/>
    </location>
</feature>
<evidence type="ECO:0000256" key="11">
    <source>
        <dbReference type="ARBA" id="ARBA00022989"/>
    </source>
</evidence>
<evidence type="ECO:0000256" key="2">
    <source>
        <dbReference type="ARBA" id="ARBA00004651"/>
    </source>
</evidence>
<dbReference type="CDD" id="cd00075">
    <property type="entry name" value="HATPase"/>
    <property type="match status" value="1"/>
</dbReference>
<dbReference type="PROSITE" id="PS50109">
    <property type="entry name" value="HIS_KIN"/>
    <property type="match status" value="1"/>
</dbReference>
<dbReference type="Pfam" id="PF02518">
    <property type="entry name" value="HATPase_c"/>
    <property type="match status" value="1"/>
</dbReference>
<dbReference type="OrthoDB" id="9762826at2"/>
<evidence type="ECO:0000256" key="4">
    <source>
        <dbReference type="ARBA" id="ARBA00022475"/>
    </source>
</evidence>
<name>A0A923KND0_9FIRM</name>
<keyword evidence="9" id="KW-0418">Kinase</keyword>
<feature type="region of interest" description="Disordered" evidence="14">
    <location>
        <begin position="140"/>
        <end position="187"/>
    </location>
</feature>
<keyword evidence="10" id="KW-0067">ATP-binding</keyword>
<evidence type="ECO:0000259" key="16">
    <source>
        <dbReference type="PROSITE" id="PS50109"/>
    </source>
</evidence>
<dbReference type="GO" id="GO:0005886">
    <property type="term" value="C:plasma membrane"/>
    <property type="evidence" value="ECO:0007669"/>
    <property type="project" value="UniProtKB-SubCell"/>
</dbReference>
<feature type="transmembrane region" description="Helical" evidence="15">
    <location>
        <begin position="20"/>
        <end position="42"/>
    </location>
</feature>
<dbReference type="AlphaFoldDB" id="A0A923KND0"/>
<keyword evidence="5" id="KW-0597">Phosphoprotein</keyword>
<dbReference type="SUPFAM" id="SSF47384">
    <property type="entry name" value="Homodimeric domain of signal transducing histidine kinase"/>
    <property type="match status" value="1"/>
</dbReference>
<dbReference type="GO" id="GO:0005524">
    <property type="term" value="F:ATP binding"/>
    <property type="evidence" value="ECO:0007669"/>
    <property type="project" value="UniProtKB-KW"/>
</dbReference>
<protein>
    <recommendedName>
        <fullName evidence="3">histidine kinase</fullName>
        <ecNumber evidence="3">2.7.13.3</ecNumber>
    </recommendedName>
</protein>
<keyword evidence="8" id="KW-0547">Nucleotide-binding</keyword>
<reference evidence="18" key="1">
    <citation type="submission" date="2019-10" db="EMBL/GenBank/DDBJ databases">
        <authorList>
            <person name="Ross D.E."/>
            <person name="Gulliver D."/>
        </authorList>
    </citation>
    <scope>NUCLEOTIDE SEQUENCE</scope>
    <source>
        <strain evidence="18">DER-2019</strain>
    </source>
</reference>
<dbReference type="Gene3D" id="3.30.565.10">
    <property type="entry name" value="Histidine kinase-like ATPase, C-terminal domain"/>
    <property type="match status" value="1"/>
</dbReference>
<organism evidence="18 19">
    <name type="scientific">Acetobacterium paludosum</name>
    <dbReference type="NCBI Taxonomy" id="52693"/>
    <lineage>
        <taxon>Bacteria</taxon>
        <taxon>Bacillati</taxon>
        <taxon>Bacillota</taxon>
        <taxon>Clostridia</taxon>
        <taxon>Eubacteriales</taxon>
        <taxon>Eubacteriaceae</taxon>
        <taxon>Acetobacterium</taxon>
    </lineage>
</organism>
<comment type="caution">
    <text evidence="18">The sequence shown here is derived from an EMBL/GenBank/DDBJ whole genome shotgun (WGS) entry which is preliminary data.</text>
</comment>
<evidence type="ECO:0000256" key="10">
    <source>
        <dbReference type="ARBA" id="ARBA00022840"/>
    </source>
</evidence>
<dbReference type="PANTHER" id="PTHR45528">
    <property type="entry name" value="SENSOR HISTIDINE KINASE CPXA"/>
    <property type="match status" value="1"/>
</dbReference>
<dbReference type="EC" id="2.7.13.3" evidence="3"/>
<dbReference type="SUPFAM" id="SSF55874">
    <property type="entry name" value="ATPase domain of HSP90 chaperone/DNA topoisomerase II/histidine kinase"/>
    <property type="match status" value="1"/>
</dbReference>
<keyword evidence="12" id="KW-0902">Two-component regulatory system</keyword>
<dbReference type="InterPro" id="IPR050398">
    <property type="entry name" value="HssS/ArlS-like"/>
</dbReference>
<dbReference type="SMART" id="SM00388">
    <property type="entry name" value="HisKA"/>
    <property type="match status" value="1"/>
</dbReference>
<keyword evidence="6" id="KW-0808">Transferase</keyword>